<comment type="similarity">
    <text evidence="2">Belongs to the SEC61-beta family.</text>
</comment>
<keyword evidence="3" id="KW-0813">Transport</keyword>
<evidence type="ECO:0000256" key="1">
    <source>
        <dbReference type="ARBA" id="ARBA00004389"/>
    </source>
</evidence>
<keyword evidence="6" id="KW-0653">Protein transport</keyword>
<dbReference type="PANTHER" id="PTHR13509">
    <property type="entry name" value="SEC61 SUBUNIT BETA"/>
    <property type="match status" value="1"/>
</dbReference>
<organism evidence="12">
    <name type="scientific">Balaenoptera musculus</name>
    <name type="common">Blue whale</name>
    <dbReference type="NCBI Taxonomy" id="9771"/>
    <lineage>
        <taxon>Eukaryota</taxon>
        <taxon>Metazoa</taxon>
        <taxon>Chordata</taxon>
        <taxon>Craniata</taxon>
        <taxon>Vertebrata</taxon>
        <taxon>Euteleostomi</taxon>
        <taxon>Mammalia</taxon>
        <taxon>Eutheria</taxon>
        <taxon>Laurasiatheria</taxon>
        <taxon>Artiodactyla</taxon>
        <taxon>Whippomorpha</taxon>
        <taxon>Cetacea</taxon>
        <taxon>Mysticeti</taxon>
        <taxon>Balaenopteridae</taxon>
        <taxon>Balaenoptera</taxon>
    </lineage>
</organism>
<dbReference type="Ensembl" id="ENSBMST00010010136.1">
    <property type="protein sequence ID" value="ENSBMSP00010009098.1"/>
    <property type="gene ID" value="ENSBMSG00010006693.1"/>
</dbReference>
<keyword evidence="7 11" id="KW-1133">Transmembrane helix</keyword>
<evidence type="ECO:0000256" key="2">
    <source>
        <dbReference type="ARBA" id="ARBA00006103"/>
    </source>
</evidence>
<evidence type="ECO:0000256" key="6">
    <source>
        <dbReference type="ARBA" id="ARBA00022927"/>
    </source>
</evidence>
<accession>A0A8C0CQF2</accession>
<sequence length="255" mass="27009">MARSSHWLRLDSRKDAVIQRKKYMRSVIPIEQLTRSPLAKFLQAYHRTAQASLESARTLPAGLGAGPESLPPAAGLHRFPAVHFSFLPPSCLQHGLWPQPSLLVPTSPRHRDSCLTLCPASAAPLFSPAPRACPGLGRQSLGSGGRPAALTSLCPCLPLQPGPTPSGTNVGSAGRSPSKAVAARAAGSTVRQRKNASCGTRSAGRTTSAGTGGMWRFYTEDSPGLKVGPVPVLVMSLLFIASVFMLHIWGKYTRS</sequence>
<evidence type="ECO:0000256" key="5">
    <source>
        <dbReference type="ARBA" id="ARBA00022824"/>
    </source>
</evidence>
<evidence type="ECO:0000256" key="8">
    <source>
        <dbReference type="ARBA" id="ARBA00023010"/>
    </source>
</evidence>
<dbReference type="InterPro" id="IPR030671">
    <property type="entry name" value="Sec61-beta/Sbh"/>
</dbReference>
<feature type="region of interest" description="Disordered" evidence="10">
    <location>
        <begin position="164"/>
        <end position="213"/>
    </location>
</feature>
<keyword evidence="8" id="KW-0811">Translocation</keyword>
<name>A0A8C0CQF2_BALMU</name>
<protein>
    <recommendedName>
        <fullName evidence="13">Protein transport protein Sec61 subunit beta</fullName>
    </recommendedName>
</protein>
<dbReference type="GeneTree" id="ENSGT00390000003561"/>
<dbReference type="AlphaFoldDB" id="A0A8C0CQF2"/>
<dbReference type="Pfam" id="PF03911">
    <property type="entry name" value="Sec61_beta"/>
    <property type="match status" value="1"/>
</dbReference>
<comment type="subcellular location">
    <subcellularLocation>
        <location evidence="1">Endoplasmic reticulum membrane</location>
        <topology evidence="1">Single-pass membrane protein</topology>
    </subcellularLocation>
</comment>
<evidence type="ECO:0000256" key="3">
    <source>
        <dbReference type="ARBA" id="ARBA00022448"/>
    </source>
</evidence>
<dbReference type="GO" id="GO:0005784">
    <property type="term" value="C:Sec61 translocon complex"/>
    <property type="evidence" value="ECO:0007669"/>
    <property type="project" value="InterPro"/>
</dbReference>
<keyword evidence="4 11" id="KW-0812">Transmembrane</keyword>
<feature type="transmembrane region" description="Helical" evidence="11">
    <location>
        <begin position="230"/>
        <end position="249"/>
    </location>
</feature>
<evidence type="ECO:0000256" key="10">
    <source>
        <dbReference type="SAM" id="MobiDB-lite"/>
    </source>
</evidence>
<evidence type="ECO:0000256" key="9">
    <source>
        <dbReference type="ARBA" id="ARBA00023136"/>
    </source>
</evidence>
<feature type="compositionally biased region" description="Low complexity" evidence="10">
    <location>
        <begin position="199"/>
        <end position="209"/>
    </location>
</feature>
<keyword evidence="5" id="KW-0256">Endoplasmic reticulum</keyword>
<proteinExistence type="inferred from homology"/>
<evidence type="ECO:0008006" key="13">
    <source>
        <dbReference type="Google" id="ProtNLM"/>
    </source>
</evidence>
<evidence type="ECO:0000313" key="12">
    <source>
        <dbReference type="Ensembl" id="ENSBMSP00010009098.1"/>
    </source>
</evidence>
<keyword evidence="9 11" id="KW-0472">Membrane</keyword>
<dbReference type="GO" id="GO:0006886">
    <property type="term" value="P:intracellular protein transport"/>
    <property type="evidence" value="ECO:0007669"/>
    <property type="project" value="InterPro"/>
</dbReference>
<dbReference type="InterPro" id="IPR016482">
    <property type="entry name" value="SecG/Sec61-beta/Sbh"/>
</dbReference>
<evidence type="ECO:0000256" key="11">
    <source>
        <dbReference type="SAM" id="Phobius"/>
    </source>
</evidence>
<reference evidence="12" key="1">
    <citation type="submission" date="2023-09" db="UniProtKB">
        <authorList>
            <consortium name="Ensembl"/>
        </authorList>
    </citation>
    <scope>IDENTIFICATION</scope>
</reference>
<evidence type="ECO:0000256" key="4">
    <source>
        <dbReference type="ARBA" id="ARBA00022692"/>
    </source>
</evidence>
<evidence type="ECO:0000256" key="7">
    <source>
        <dbReference type="ARBA" id="ARBA00022989"/>
    </source>
</evidence>